<keyword evidence="3" id="KW-0028">Amino-acid biosynthesis</keyword>
<dbReference type="PIRSF" id="PIRSF001500">
    <property type="entry name" value="Chor_mut_pdt_Ppr"/>
    <property type="match status" value="1"/>
</dbReference>
<accession>A0A0F9Q2S0</accession>
<evidence type="ECO:0000256" key="2">
    <source>
        <dbReference type="ARBA" id="ARBA00013147"/>
    </source>
</evidence>
<dbReference type="Gene3D" id="3.30.70.260">
    <property type="match status" value="1"/>
</dbReference>
<evidence type="ECO:0000256" key="6">
    <source>
        <dbReference type="ARBA" id="ARBA00023239"/>
    </source>
</evidence>
<evidence type="ECO:0000256" key="3">
    <source>
        <dbReference type="ARBA" id="ARBA00022605"/>
    </source>
</evidence>
<feature type="domain" description="ACT" evidence="8">
    <location>
        <begin position="197"/>
        <end position="274"/>
    </location>
</feature>
<evidence type="ECO:0000256" key="1">
    <source>
        <dbReference type="ARBA" id="ARBA00004741"/>
    </source>
</evidence>
<dbReference type="SUPFAM" id="SSF53850">
    <property type="entry name" value="Periplasmic binding protein-like II"/>
    <property type="match status" value="1"/>
</dbReference>
<keyword evidence="4" id="KW-0057">Aromatic amino acid biosynthesis</keyword>
<evidence type="ECO:0000259" key="7">
    <source>
        <dbReference type="PROSITE" id="PS51171"/>
    </source>
</evidence>
<dbReference type="InterPro" id="IPR045865">
    <property type="entry name" value="ACT-like_dom_sf"/>
</dbReference>
<comment type="pathway">
    <text evidence="1">Amino-acid biosynthesis; L-phenylalanine biosynthesis; phenylpyruvate from prephenate: step 1/1.</text>
</comment>
<proteinExistence type="predicted"/>
<feature type="domain" description="Prephenate dehydratase" evidence="7">
    <location>
        <begin position="8"/>
        <end position="183"/>
    </location>
</feature>
<evidence type="ECO:0000313" key="9">
    <source>
        <dbReference type="EMBL" id="KKN07571.1"/>
    </source>
</evidence>
<comment type="caution">
    <text evidence="9">The sequence shown here is derived from an EMBL/GenBank/DDBJ whole genome shotgun (WGS) entry which is preliminary data.</text>
</comment>
<keyword evidence="5" id="KW-0584">Phenylalanine biosynthesis</keyword>
<dbReference type="PANTHER" id="PTHR21022">
    <property type="entry name" value="PREPHENATE DEHYDRATASE P PROTEIN"/>
    <property type="match status" value="1"/>
</dbReference>
<dbReference type="Pfam" id="PF00800">
    <property type="entry name" value="PDT"/>
    <property type="match status" value="1"/>
</dbReference>
<dbReference type="GO" id="GO:0004664">
    <property type="term" value="F:prephenate dehydratase activity"/>
    <property type="evidence" value="ECO:0007669"/>
    <property type="project" value="UniProtKB-EC"/>
</dbReference>
<dbReference type="Gene3D" id="3.40.190.10">
    <property type="entry name" value="Periplasmic binding protein-like II"/>
    <property type="match status" value="2"/>
</dbReference>
<dbReference type="InterPro" id="IPR001086">
    <property type="entry name" value="Preph_deHydtase"/>
</dbReference>
<organism evidence="9">
    <name type="scientific">marine sediment metagenome</name>
    <dbReference type="NCBI Taxonomy" id="412755"/>
    <lineage>
        <taxon>unclassified sequences</taxon>
        <taxon>metagenomes</taxon>
        <taxon>ecological metagenomes</taxon>
    </lineage>
</organism>
<dbReference type="PROSITE" id="PS51671">
    <property type="entry name" value="ACT"/>
    <property type="match status" value="1"/>
</dbReference>
<dbReference type="GO" id="GO:0009094">
    <property type="term" value="P:L-phenylalanine biosynthetic process"/>
    <property type="evidence" value="ECO:0007669"/>
    <property type="project" value="UniProtKB-UniPathway"/>
</dbReference>
<dbReference type="EMBL" id="LAZR01004555">
    <property type="protein sequence ID" value="KKN07571.1"/>
    <property type="molecule type" value="Genomic_DNA"/>
</dbReference>
<dbReference type="AlphaFoldDB" id="A0A0F9Q2S0"/>
<dbReference type="PROSITE" id="PS51171">
    <property type="entry name" value="PREPHENATE_DEHYDR_3"/>
    <property type="match status" value="1"/>
</dbReference>
<dbReference type="EC" id="4.2.1.51" evidence="2"/>
<evidence type="ECO:0000256" key="5">
    <source>
        <dbReference type="ARBA" id="ARBA00023222"/>
    </source>
</evidence>
<evidence type="ECO:0000256" key="4">
    <source>
        <dbReference type="ARBA" id="ARBA00023141"/>
    </source>
</evidence>
<keyword evidence="6" id="KW-0456">Lyase</keyword>
<evidence type="ECO:0000259" key="8">
    <source>
        <dbReference type="PROSITE" id="PS51671"/>
    </source>
</evidence>
<protein>
    <recommendedName>
        <fullName evidence="2">prephenate dehydratase</fullName>
        <ecNumber evidence="2">4.2.1.51</ecNumber>
    </recommendedName>
</protein>
<dbReference type="CDD" id="cd13631">
    <property type="entry name" value="PBP2_Ct-PDT_like"/>
    <property type="match status" value="1"/>
</dbReference>
<gene>
    <name evidence="9" type="ORF">LCGC14_1065550</name>
</gene>
<dbReference type="UniPathway" id="UPA00121">
    <property type="reaction ID" value="UER00345"/>
</dbReference>
<reference evidence="9" key="1">
    <citation type="journal article" date="2015" name="Nature">
        <title>Complex archaea that bridge the gap between prokaryotes and eukaryotes.</title>
        <authorList>
            <person name="Spang A."/>
            <person name="Saw J.H."/>
            <person name="Jorgensen S.L."/>
            <person name="Zaremba-Niedzwiedzka K."/>
            <person name="Martijn J."/>
            <person name="Lind A.E."/>
            <person name="van Eijk R."/>
            <person name="Schleper C."/>
            <person name="Guy L."/>
            <person name="Ettema T.J."/>
        </authorList>
    </citation>
    <scope>NUCLEOTIDE SEQUENCE</scope>
</reference>
<name>A0A0F9Q2S0_9ZZZZ</name>
<dbReference type="GO" id="GO:0005737">
    <property type="term" value="C:cytoplasm"/>
    <property type="evidence" value="ECO:0007669"/>
    <property type="project" value="TreeGrafter"/>
</dbReference>
<dbReference type="SUPFAM" id="SSF55021">
    <property type="entry name" value="ACT-like"/>
    <property type="match status" value="1"/>
</dbReference>
<dbReference type="InterPro" id="IPR002912">
    <property type="entry name" value="ACT_dom"/>
</dbReference>
<dbReference type="NCBIfam" id="NF008866">
    <property type="entry name" value="PRK11899.1"/>
    <property type="match status" value="1"/>
</dbReference>
<dbReference type="PANTHER" id="PTHR21022:SF19">
    <property type="entry name" value="PREPHENATE DEHYDRATASE-RELATED"/>
    <property type="match status" value="1"/>
</dbReference>
<dbReference type="InterPro" id="IPR008242">
    <property type="entry name" value="Chor_mutase/pphenate_deHydtase"/>
</dbReference>
<sequence>MTAQTTPRIAFQGALGAYSHEACIQACPDMEPVPCQSFEGVIRAVNEGRAELAMLPVENTTYGRVADIHRLLPESGLHIIGEAFVRVRIALMARPGVTMDDIKHVRAHLVLLPQARRFLQKHGITSEPAADSAGAAAELAATEGSTDGVLAGEVAAEINGLNVLARDIEDMDHNTTRFLLMAPKIDLSRRAERMLTTFVFEVRNIPAALYKAMGGFATNGVNMTKLESYMVGGSFTATQFYADIEGHPEDPAVKRALEELGYFTNMLEILGAYPAHPGRGEPTGM</sequence>
<dbReference type="CDD" id="cd04905">
    <property type="entry name" value="ACT_CM-PDT"/>
    <property type="match status" value="1"/>
</dbReference>